<evidence type="ECO:0000313" key="10">
    <source>
        <dbReference type="Proteomes" id="UP000186922"/>
    </source>
</evidence>
<keyword evidence="10" id="KW-1185">Reference proteome</keyword>
<reference evidence="9 10" key="1">
    <citation type="journal article" date="2016" name="Nat. Commun.">
        <title>Extremotolerant tardigrade genome and improved radiotolerance of human cultured cells by tardigrade-unique protein.</title>
        <authorList>
            <person name="Hashimoto T."/>
            <person name="Horikawa D.D."/>
            <person name="Saito Y."/>
            <person name="Kuwahara H."/>
            <person name="Kozuka-Hata H."/>
            <person name="Shin-I T."/>
            <person name="Minakuchi Y."/>
            <person name="Ohishi K."/>
            <person name="Motoyama A."/>
            <person name="Aizu T."/>
            <person name="Enomoto A."/>
            <person name="Kondo K."/>
            <person name="Tanaka S."/>
            <person name="Hara Y."/>
            <person name="Koshikawa S."/>
            <person name="Sagara H."/>
            <person name="Miura T."/>
            <person name="Yokobori S."/>
            <person name="Miyagawa K."/>
            <person name="Suzuki Y."/>
            <person name="Kubo T."/>
            <person name="Oyama M."/>
            <person name="Kohara Y."/>
            <person name="Fujiyama A."/>
            <person name="Arakawa K."/>
            <person name="Katayama T."/>
            <person name="Toyoda A."/>
            <person name="Kunieda T."/>
        </authorList>
    </citation>
    <scope>NUCLEOTIDE SEQUENCE [LARGE SCALE GENOMIC DNA]</scope>
    <source>
        <strain evidence="9 10">YOKOZUNA-1</strain>
    </source>
</reference>
<dbReference type="PANTHER" id="PTHR11267:SF181">
    <property type="entry name" value="OPTOMOTOR-BLIND PROTEIN"/>
    <property type="match status" value="1"/>
</dbReference>
<dbReference type="InterPro" id="IPR046360">
    <property type="entry name" value="T-box_DNA-bd"/>
</dbReference>
<dbReference type="GO" id="GO:0000978">
    <property type="term" value="F:RNA polymerase II cis-regulatory region sequence-specific DNA binding"/>
    <property type="evidence" value="ECO:0007669"/>
    <property type="project" value="InterPro"/>
</dbReference>
<feature type="region of interest" description="Disordered" evidence="7">
    <location>
        <begin position="352"/>
        <end position="371"/>
    </location>
</feature>
<comment type="subcellular location">
    <subcellularLocation>
        <location evidence="1 6">Nucleus</location>
    </subcellularLocation>
</comment>
<dbReference type="GO" id="GO:0045893">
    <property type="term" value="P:positive regulation of DNA-templated transcription"/>
    <property type="evidence" value="ECO:0007669"/>
    <property type="project" value="InterPro"/>
</dbReference>
<dbReference type="InterPro" id="IPR036960">
    <property type="entry name" value="T-box_sf"/>
</dbReference>
<sequence>MFPNRLSMSAGSLDGSFFPSMTAMTRGPVNYTNASLAALSGMSVYQSDPNIKVTLENRDMWERFNRHTTEMIITKTGRRMFPVMKMSISGLDKNARYYVVIDMAPVDDVRYKFHGSEWVASGKADPHHHGRCYVHPDSPASGSQWMRQPLSFSKVKLTNNNFDQNSQIILNSMHKYQPRIAVIRAEDMVSFNYIAFNIIAFPETAFIAVTAYQNEQITRLKIDNNPFAKGFRDLHNIRKVEEKWSGKRSLSQSDPEEEESRSTPVKTKYPKVVSELEKSLALAPDSSCSPVNPPNSCQPVIPYFPALGSQLPHATAWQQQCLAAQSYMNYFYPHHAAASWMLASRFPVTAPTHSGHAASPSLHQVYPQNSP</sequence>
<evidence type="ECO:0000256" key="4">
    <source>
        <dbReference type="ARBA" id="ARBA00023163"/>
    </source>
</evidence>
<dbReference type="PRINTS" id="PR00937">
    <property type="entry name" value="TBOX"/>
</dbReference>
<evidence type="ECO:0000256" key="7">
    <source>
        <dbReference type="SAM" id="MobiDB-lite"/>
    </source>
</evidence>
<evidence type="ECO:0000256" key="3">
    <source>
        <dbReference type="ARBA" id="ARBA00023125"/>
    </source>
</evidence>
<evidence type="ECO:0000256" key="2">
    <source>
        <dbReference type="ARBA" id="ARBA00023015"/>
    </source>
</evidence>
<evidence type="ECO:0000259" key="8">
    <source>
        <dbReference type="PROSITE" id="PS50252"/>
    </source>
</evidence>
<dbReference type="Pfam" id="PF00907">
    <property type="entry name" value="T-box"/>
    <property type="match status" value="1"/>
</dbReference>
<keyword evidence="3 6" id="KW-0238">DNA-binding</keyword>
<protein>
    <recommendedName>
        <fullName evidence="8">T-box domain-containing protein</fullName>
    </recommendedName>
</protein>
<dbReference type="SUPFAM" id="SSF49417">
    <property type="entry name" value="p53-like transcription factors"/>
    <property type="match status" value="1"/>
</dbReference>
<evidence type="ECO:0000256" key="1">
    <source>
        <dbReference type="ARBA" id="ARBA00004123"/>
    </source>
</evidence>
<dbReference type="InterPro" id="IPR008967">
    <property type="entry name" value="p53-like_TF_DNA-bd_sf"/>
</dbReference>
<dbReference type="GO" id="GO:0000981">
    <property type="term" value="F:DNA-binding transcription factor activity, RNA polymerase II-specific"/>
    <property type="evidence" value="ECO:0007669"/>
    <property type="project" value="TreeGrafter"/>
</dbReference>
<dbReference type="SMART" id="SM00425">
    <property type="entry name" value="TBOX"/>
    <property type="match status" value="1"/>
</dbReference>
<feature type="region of interest" description="Disordered" evidence="7">
    <location>
        <begin position="245"/>
        <end position="270"/>
    </location>
</feature>
<dbReference type="GO" id="GO:0001708">
    <property type="term" value="P:cell fate specification"/>
    <property type="evidence" value="ECO:0007669"/>
    <property type="project" value="TreeGrafter"/>
</dbReference>
<dbReference type="STRING" id="947166.A0A1D1VDE4"/>
<keyword evidence="2" id="KW-0805">Transcription regulation</keyword>
<dbReference type="GO" id="GO:0005634">
    <property type="term" value="C:nucleus"/>
    <property type="evidence" value="ECO:0007669"/>
    <property type="project" value="UniProtKB-SubCell"/>
</dbReference>
<dbReference type="PANTHER" id="PTHR11267">
    <property type="entry name" value="T-BOX PROTEIN-RELATED"/>
    <property type="match status" value="1"/>
</dbReference>
<proteinExistence type="predicted"/>
<dbReference type="GO" id="GO:0000785">
    <property type="term" value="C:chromatin"/>
    <property type="evidence" value="ECO:0007669"/>
    <property type="project" value="TreeGrafter"/>
</dbReference>
<keyword evidence="5 6" id="KW-0539">Nucleus</keyword>
<dbReference type="InterPro" id="IPR001699">
    <property type="entry name" value="TF_T-box"/>
</dbReference>
<organism evidence="9 10">
    <name type="scientific">Ramazzottius varieornatus</name>
    <name type="common">Water bear</name>
    <name type="synonym">Tardigrade</name>
    <dbReference type="NCBI Taxonomy" id="947166"/>
    <lineage>
        <taxon>Eukaryota</taxon>
        <taxon>Metazoa</taxon>
        <taxon>Ecdysozoa</taxon>
        <taxon>Tardigrada</taxon>
        <taxon>Eutardigrada</taxon>
        <taxon>Parachela</taxon>
        <taxon>Hypsibioidea</taxon>
        <taxon>Ramazzottiidae</taxon>
        <taxon>Ramazzottius</taxon>
    </lineage>
</organism>
<dbReference type="EMBL" id="BDGG01000005">
    <property type="protein sequence ID" value="GAU99674.1"/>
    <property type="molecule type" value="Genomic_DNA"/>
</dbReference>
<dbReference type="AlphaFoldDB" id="A0A1D1VDE4"/>
<gene>
    <name evidence="9" type="primary">RvY_10635-1</name>
    <name evidence="9" type="synonym">RvY_10635.1</name>
    <name evidence="9" type="ORF">RvY_10635</name>
</gene>
<evidence type="ECO:0000313" key="9">
    <source>
        <dbReference type="EMBL" id="GAU99674.1"/>
    </source>
</evidence>
<dbReference type="Gene3D" id="2.60.40.820">
    <property type="entry name" value="Transcription factor, T-box"/>
    <property type="match status" value="1"/>
</dbReference>
<dbReference type="Proteomes" id="UP000186922">
    <property type="component" value="Unassembled WGS sequence"/>
</dbReference>
<feature type="domain" description="T-box" evidence="8">
    <location>
        <begin position="55"/>
        <end position="233"/>
    </location>
</feature>
<comment type="caution">
    <text evidence="9">The sequence shown here is derived from an EMBL/GenBank/DDBJ whole genome shotgun (WGS) entry which is preliminary data.</text>
</comment>
<keyword evidence="4" id="KW-0804">Transcription</keyword>
<dbReference type="PROSITE" id="PS50252">
    <property type="entry name" value="TBOX_3"/>
    <property type="match status" value="1"/>
</dbReference>
<evidence type="ECO:0000256" key="5">
    <source>
        <dbReference type="ARBA" id="ARBA00023242"/>
    </source>
</evidence>
<accession>A0A1D1VDE4</accession>
<name>A0A1D1VDE4_RAMVA</name>
<dbReference type="OrthoDB" id="7442607at2759"/>
<comment type="caution">
    <text evidence="6">Lacks conserved residue(s) required for the propagation of feature annotation.</text>
</comment>
<evidence type="ECO:0000256" key="6">
    <source>
        <dbReference type="PROSITE-ProRule" id="PRU00201"/>
    </source>
</evidence>
<dbReference type="FunFam" id="2.60.40.820:FF:000007">
    <property type="entry name" value="T-box transcription factor"/>
    <property type="match status" value="1"/>
</dbReference>